<keyword evidence="28" id="KW-0472">Membrane</keyword>
<comment type="similarity">
    <text evidence="9">Belongs to the hexokinase family.</text>
</comment>
<keyword evidence="16" id="KW-0808">Transferase</keyword>
<dbReference type="SMART" id="SM00490">
    <property type="entry name" value="HELICc"/>
    <property type="match status" value="1"/>
</dbReference>
<dbReference type="EMBL" id="QBIY01011962">
    <property type="protein sequence ID" value="RXN27790.1"/>
    <property type="molecule type" value="Genomic_DNA"/>
</dbReference>
<evidence type="ECO:0000256" key="11">
    <source>
        <dbReference type="ARBA" id="ARBA00012552"/>
    </source>
</evidence>
<comment type="pathway">
    <text evidence="6">Carbohydrate metabolism; hexose metabolism.</text>
</comment>
<dbReference type="FunFam" id="3.40.50.300:FF:000446">
    <property type="entry name" value="ATP-dependent RNA helicase SUPV3L1, mitochondrial"/>
    <property type="match status" value="1"/>
</dbReference>
<dbReference type="FunFam" id="3.40.367.20:FF:000020">
    <property type="entry name" value="Hexokinase-1"/>
    <property type="match status" value="1"/>
</dbReference>
<dbReference type="Pfam" id="PF00271">
    <property type="entry name" value="Helicase_C"/>
    <property type="match status" value="1"/>
</dbReference>
<evidence type="ECO:0000256" key="20">
    <source>
        <dbReference type="ARBA" id="ARBA00022787"/>
    </source>
</evidence>
<evidence type="ECO:0000256" key="14">
    <source>
        <dbReference type="ARBA" id="ARBA00022490"/>
    </source>
</evidence>
<evidence type="ECO:0000256" key="38">
    <source>
        <dbReference type="ARBA" id="ARBA00048160"/>
    </source>
</evidence>
<dbReference type="InterPro" id="IPR041082">
    <property type="entry name" value="Suv3_C_1"/>
</dbReference>
<evidence type="ECO:0000256" key="1">
    <source>
        <dbReference type="ARBA" id="ARBA00001936"/>
    </source>
</evidence>
<dbReference type="InterPro" id="IPR027417">
    <property type="entry name" value="P-loop_NTPase"/>
</dbReference>
<dbReference type="EC" id="2.7.1.1" evidence="10"/>
<dbReference type="Proteomes" id="UP000290572">
    <property type="component" value="Unassembled WGS sequence"/>
</dbReference>
<dbReference type="Pfam" id="PF03643">
    <property type="entry name" value="Vps26"/>
    <property type="match status" value="1"/>
</dbReference>
<feature type="domain" description="Helicase C-terminal" evidence="39">
    <location>
        <begin position="508"/>
        <end position="668"/>
    </location>
</feature>
<keyword evidence="27" id="KW-0496">Mitochondrion</keyword>
<keyword evidence="15" id="KW-0021">Allosteric enzyme</keyword>
<keyword evidence="41" id="KW-1185">Reference proteome</keyword>
<evidence type="ECO:0007829" key="42">
    <source>
        <dbReference type="PeptideAtlas" id="A0A498N424"/>
    </source>
</evidence>
<dbReference type="Pfam" id="PF00349">
    <property type="entry name" value="Hexokinase_1"/>
    <property type="match status" value="2"/>
</dbReference>
<evidence type="ECO:0000256" key="25">
    <source>
        <dbReference type="ARBA" id="ARBA00022946"/>
    </source>
</evidence>
<dbReference type="GO" id="GO:0003724">
    <property type="term" value="F:RNA helicase activity"/>
    <property type="evidence" value="ECO:0007669"/>
    <property type="project" value="UniProtKB-EC"/>
</dbReference>
<dbReference type="SUPFAM" id="SSF53067">
    <property type="entry name" value="Actin-like ATPase domain"/>
    <property type="match status" value="4"/>
</dbReference>
<dbReference type="GO" id="GO:0004340">
    <property type="term" value="F:glucokinase activity"/>
    <property type="evidence" value="ECO:0007669"/>
    <property type="project" value="TreeGrafter"/>
</dbReference>
<evidence type="ECO:0000256" key="3">
    <source>
        <dbReference type="ARBA" id="ARBA00004450"/>
    </source>
</evidence>
<evidence type="ECO:0000256" key="15">
    <source>
        <dbReference type="ARBA" id="ARBA00022533"/>
    </source>
</evidence>
<evidence type="ECO:0000256" key="32">
    <source>
        <dbReference type="ARBA" id="ARBA00041371"/>
    </source>
</evidence>
<keyword evidence="24" id="KW-0653">Protein transport</keyword>
<comment type="similarity">
    <text evidence="8">Belongs to the VPS26 family.</text>
</comment>
<dbReference type="FunFam" id="3.30.420.40:FF:000015">
    <property type="entry name" value="Hexokinase 1"/>
    <property type="match status" value="1"/>
</dbReference>
<comment type="caution">
    <text evidence="40">The sequence shown here is derived from an EMBL/GenBank/DDBJ whole genome shotgun (WGS) entry which is preliminary data.</text>
</comment>
<dbReference type="GO" id="GO:0006886">
    <property type="term" value="P:intracellular protein transport"/>
    <property type="evidence" value="ECO:0007669"/>
    <property type="project" value="InterPro"/>
</dbReference>
<dbReference type="GO" id="GO:0008865">
    <property type="term" value="F:fructokinase activity"/>
    <property type="evidence" value="ECO:0007669"/>
    <property type="project" value="TreeGrafter"/>
</dbReference>
<evidence type="ECO:0000256" key="18">
    <source>
        <dbReference type="ARBA" id="ARBA00022741"/>
    </source>
</evidence>
<keyword evidence="42" id="KW-1267">Proteomics identification</keyword>
<dbReference type="UniPathway" id="UPA00242"/>
<evidence type="ECO:0000313" key="40">
    <source>
        <dbReference type="EMBL" id="RXN27790.1"/>
    </source>
</evidence>
<dbReference type="GO" id="GO:0005524">
    <property type="term" value="F:ATP binding"/>
    <property type="evidence" value="ECO:0007669"/>
    <property type="project" value="UniProtKB-KW"/>
</dbReference>
<dbReference type="InterPro" id="IPR019807">
    <property type="entry name" value="Hexokinase_BS"/>
</dbReference>
<evidence type="ECO:0000256" key="27">
    <source>
        <dbReference type="ARBA" id="ARBA00023128"/>
    </source>
</evidence>
<keyword evidence="26" id="KW-0007">Acetylation</keyword>
<dbReference type="PROSITE" id="PS51194">
    <property type="entry name" value="HELICASE_CTER"/>
    <property type="match status" value="1"/>
</dbReference>
<comment type="subcellular location">
    <subcellularLocation>
        <location evidence="4">Cytoplasm</location>
        <location evidence="4">Cytosol</location>
    </subcellularLocation>
    <subcellularLocation>
        <location evidence="3">Mitochondrion outer membrane</location>
        <topology evidence="3">Peripheral membrane protein</topology>
    </subcellularLocation>
</comment>
<dbReference type="CDD" id="cd17913">
    <property type="entry name" value="DEXQc_Suv3"/>
    <property type="match status" value="1"/>
</dbReference>
<gene>
    <name evidence="40" type="ORF">ROHU_019799</name>
</gene>
<proteinExistence type="evidence at protein level"/>
<evidence type="ECO:0000256" key="22">
    <source>
        <dbReference type="ARBA" id="ARBA00022806"/>
    </source>
</evidence>
<evidence type="ECO:0000256" key="7">
    <source>
        <dbReference type="ARBA" id="ARBA00008708"/>
    </source>
</evidence>
<dbReference type="PROSITE" id="PS51748">
    <property type="entry name" value="HEXOKINASE_2"/>
    <property type="match status" value="2"/>
</dbReference>
<evidence type="ECO:0000313" key="41">
    <source>
        <dbReference type="Proteomes" id="UP000290572"/>
    </source>
</evidence>
<comment type="similarity">
    <text evidence="7">Belongs to the helicase family.</text>
</comment>
<dbReference type="Gene3D" id="3.40.367.20">
    <property type="match status" value="2"/>
</dbReference>
<keyword evidence="25" id="KW-0809">Transit peptide</keyword>
<dbReference type="FunFam" id="3.30.420.40:FF:000805">
    <property type="entry name" value="Hexokinase-2"/>
    <property type="match status" value="1"/>
</dbReference>
<dbReference type="Pfam" id="PF12513">
    <property type="entry name" value="SUV3_C"/>
    <property type="match status" value="1"/>
</dbReference>
<dbReference type="InterPro" id="IPR028934">
    <property type="entry name" value="Vps26-related"/>
</dbReference>
<comment type="catalytic activity">
    <reaction evidence="36">
        <text>D-fructose + ATP = D-fructose 6-phosphate + ADP + H(+)</text>
        <dbReference type="Rhea" id="RHEA:16125"/>
        <dbReference type="ChEBI" id="CHEBI:15378"/>
        <dbReference type="ChEBI" id="CHEBI:30616"/>
        <dbReference type="ChEBI" id="CHEBI:37721"/>
        <dbReference type="ChEBI" id="CHEBI:61527"/>
        <dbReference type="ChEBI" id="CHEBI:456216"/>
        <dbReference type="EC" id="2.7.1.1"/>
    </reaction>
    <physiologicalReaction direction="left-to-right" evidence="36">
        <dbReference type="Rhea" id="RHEA:16126"/>
    </physiologicalReaction>
</comment>
<comment type="catalytic activity">
    <reaction evidence="33">
        <text>a D-hexose + ATP = a D-hexose 6-phosphate + ADP + H(+)</text>
        <dbReference type="Rhea" id="RHEA:22740"/>
        <dbReference type="ChEBI" id="CHEBI:4194"/>
        <dbReference type="ChEBI" id="CHEBI:15378"/>
        <dbReference type="ChEBI" id="CHEBI:30616"/>
        <dbReference type="ChEBI" id="CHEBI:229467"/>
        <dbReference type="ChEBI" id="CHEBI:456216"/>
        <dbReference type="EC" id="2.7.1.1"/>
    </reaction>
    <physiologicalReaction direction="left-to-right" evidence="33">
        <dbReference type="Rhea" id="RHEA:22741"/>
    </physiologicalReaction>
</comment>
<dbReference type="InterPro" id="IPR055206">
    <property type="entry name" value="DEXQc_SUV3"/>
</dbReference>
<keyword evidence="22" id="KW-0347">Helicase</keyword>
<dbReference type="GO" id="GO:0005536">
    <property type="term" value="F:D-glucose binding"/>
    <property type="evidence" value="ECO:0007669"/>
    <property type="project" value="InterPro"/>
</dbReference>
<evidence type="ECO:0000256" key="37">
    <source>
        <dbReference type="ARBA" id="ARBA00047984"/>
    </source>
</evidence>
<dbReference type="PANTHER" id="PTHR19443:SF28">
    <property type="entry name" value="HEXOKINASE HKDC1"/>
    <property type="match status" value="1"/>
</dbReference>
<keyword evidence="19 40" id="KW-0418">Kinase</keyword>
<dbReference type="GO" id="GO:0016787">
    <property type="term" value="F:hydrolase activity"/>
    <property type="evidence" value="ECO:0007669"/>
    <property type="project" value="UniProtKB-KW"/>
</dbReference>
<evidence type="ECO:0000256" key="19">
    <source>
        <dbReference type="ARBA" id="ARBA00022777"/>
    </source>
</evidence>
<evidence type="ECO:0000256" key="26">
    <source>
        <dbReference type="ARBA" id="ARBA00022990"/>
    </source>
</evidence>
<evidence type="ECO:0000256" key="9">
    <source>
        <dbReference type="ARBA" id="ARBA00009225"/>
    </source>
</evidence>
<evidence type="ECO:0000256" key="17">
    <source>
        <dbReference type="ARBA" id="ARBA00022737"/>
    </source>
</evidence>
<dbReference type="Gene3D" id="3.30.420.40">
    <property type="match status" value="2"/>
</dbReference>
<dbReference type="Gene3D" id="1.20.58.1080">
    <property type="match status" value="1"/>
</dbReference>
<protein>
    <recommendedName>
        <fullName evidence="12">ATP-dependent RNA helicase SUPV3L1, mitochondrial</fullName>
        <ecNumber evidence="10">2.7.1.1</ecNumber>
        <ecNumber evidence="11">3.6.4.13</ecNumber>
    </recommendedName>
    <alternativeName>
        <fullName evidence="32">Hexokinase type II</fullName>
    </alternativeName>
    <alternativeName>
        <fullName evidence="31">Hexokinase-2</fullName>
    </alternativeName>
    <alternativeName>
        <fullName evidence="30">Suppressor of var1 3-like protein 1</fullName>
    </alternativeName>
</protein>
<dbReference type="InterPro" id="IPR022192">
    <property type="entry name" value="SUV3_C"/>
</dbReference>
<dbReference type="Pfam" id="PF03727">
    <property type="entry name" value="Hexokinase_2"/>
    <property type="match status" value="2"/>
</dbReference>
<keyword evidence="21" id="KW-0378">Hydrolase</keyword>
<dbReference type="Pfam" id="PF18147">
    <property type="entry name" value="Suv3_C_1"/>
    <property type="match status" value="1"/>
</dbReference>
<dbReference type="SUPFAM" id="SSF52540">
    <property type="entry name" value="P-loop containing nucleoside triphosphate hydrolases"/>
    <property type="match status" value="2"/>
</dbReference>
<evidence type="ECO:0000256" key="5">
    <source>
        <dbReference type="ARBA" id="ARBA00004888"/>
    </source>
</evidence>
<comment type="catalytic activity">
    <reaction evidence="37">
        <text>ATP + H2O = ADP + phosphate + H(+)</text>
        <dbReference type="Rhea" id="RHEA:13065"/>
        <dbReference type="ChEBI" id="CHEBI:15377"/>
        <dbReference type="ChEBI" id="CHEBI:15378"/>
        <dbReference type="ChEBI" id="CHEBI:30616"/>
        <dbReference type="ChEBI" id="CHEBI:43474"/>
        <dbReference type="ChEBI" id="CHEBI:456216"/>
        <dbReference type="EC" id="3.6.4.13"/>
    </reaction>
</comment>
<dbReference type="GO" id="GO:0001678">
    <property type="term" value="P:intracellular glucose homeostasis"/>
    <property type="evidence" value="ECO:0007669"/>
    <property type="project" value="InterPro"/>
</dbReference>
<evidence type="ECO:0000256" key="29">
    <source>
        <dbReference type="ARBA" id="ARBA00023152"/>
    </source>
</evidence>
<evidence type="ECO:0000256" key="6">
    <source>
        <dbReference type="ARBA" id="ARBA00005028"/>
    </source>
</evidence>
<dbReference type="PRINTS" id="PR00475">
    <property type="entry name" value="HEXOKINASE"/>
</dbReference>
<evidence type="ECO:0000256" key="34">
    <source>
        <dbReference type="ARBA" id="ARBA00046097"/>
    </source>
</evidence>
<keyword evidence="14" id="KW-0963">Cytoplasm</keyword>
<dbReference type="Gene3D" id="1.20.272.40">
    <property type="match status" value="1"/>
</dbReference>
<dbReference type="InterPro" id="IPR022673">
    <property type="entry name" value="Hexokinase_C"/>
</dbReference>
<evidence type="ECO:0000256" key="24">
    <source>
        <dbReference type="ARBA" id="ARBA00022927"/>
    </source>
</evidence>
<evidence type="ECO:0000256" key="21">
    <source>
        <dbReference type="ARBA" id="ARBA00022801"/>
    </source>
</evidence>
<comment type="cofactor">
    <cofactor evidence="1">
        <name>Mn(2+)</name>
        <dbReference type="ChEBI" id="CHEBI:29035"/>
    </cofactor>
</comment>
<dbReference type="UniPathway" id="UPA00109">
    <property type="reaction ID" value="UER00180"/>
</dbReference>
<evidence type="ECO:0000256" key="31">
    <source>
        <dbReference type="ARBA" id="ARBA00039453"/>
    </source>
</evidence>
<keyword evidence="29" id="KW-0324">Glycolysis</keyword>
<evidence type="ECO:0000256" key="12">
    <source>
        <dbReference type="ARBA" id="ARBA00021960"/>
    </source>
</evidence>
<evidence type="ECO:0000256" key="30">
    <source>
        <dbReference type="ARBA" id="ARBA00031873"/>
    </source>
</evidence>
<reference evidence="40 41" key="1">
    <citation type="submission" date="2018-03" db="EMBL/GenBank/DDBJ databases">
        <title>Draft genome sequence of Rohu Carp (Labeo rohita).</title>
        <authorList>
            <person name="Das P."/>
            <person name="Kushwaha B."/>
            <person name="Joshi C.G."/>
            <person name="Kumar D."/>
            <person name="Nagpure N.S."/>
            <person name="Sahoo L."/>
            <person name="Das S.P."/>
            <person name="Bit A."/>
            <person name="Patnaik S."/>
            <person name="Meher P.K."/>
            <person name="Jayasankar P."/>
            <person name="Koringa P.G."/>
            <person name="Patel N.V."/>
            <person name="Hinsu A.T."/>
            <person name="Kumar R."/>
            <person name="Pandey M."/>
            <person name="Agarwal S."/>
            <person name="Srivastava S."/>
            <person name="Singh M."/>
            <person name="Iquebal M.A."/>
            <person name="Jaiswal S."/>
            <person name="Angadi U.B."/>
            <person name="Kumar N."/>
            <person name="Raza M."/>
            <person name="Shah T.M."/>
            <person name="Rai A."/>
            <person name="Jena J.K."/>
        </authorList>
    </citation>
    <scope>NUCLEOTIDE SEQUENCE [LARGE SCALE GENOMIC DNA]</scope>
    <source>
        <strain evidence="40">DASCIFA01</strain>
        <tissue evidence="40">Testis</tissue>
    </source>
</reference>
<dbReference type="GO" id="GO:0005829">
    <property type="term" value="C:cytosol"/>
    <property type="evidence" value="ECO:0007669"/>
    <property type="project" value="UniProtKB-SubCell"/>
</dbReference>
<dbReference type="CDD" id="cd18805">
    <property type="entry name" value="SF2_C_suv3"/>
    <property type="match status" value="1"/>
</dbReference>
<dbReference type="Gene3D" id="2.60.40.640">
    <property type="match status" value="2"/>
</dbReference>
<comment type="function">
    <text evidence="34">Catalyzes the phosphorylation of hexose, such as D-glucose and D-fructose, to hexose 6-phosphate (D-glucose 6-phosphate and D-fructose 6-phosphate, respectively). Mediates the initial step of glycolysis by catalyzing phosphorylation of D-glucose to D-glucose 6-phosphate. Plays a key role in maintaining the integrity of the outer mitochondrial membrane by preventing the release of apoptogenic molecules from the intermembrane space and subsequent apoptosis.</text>
</comment>
<evidence type="ECO:0000259" key="39">
    <source>
        <dbReference type="PROSITE" id="PS51194"/>
    </source>
</evidence>
<comment type="pathway">
    <text evidence="5">Carbohydrate degradation; glycolysis; D-glyceraldehyde 3-phosphate and glycerone phosphate from D-glucose: step 1/4.</text>
</comment>
<dbReference type="Gene3D" id="3.40.50.300">
    <property type="entry name" value="P-loop containing nucleotide triphosphate hydrolases"/>
    <property type="match status" value="2"/>
</dbReference>
<evidence type="ECO:0000256" key="36">
    <source>
        <dbReference type="ARBA" id="ARBA00047905"/>
    </source>
</evidence>
<keyword evidence="20" id="KW-1000">Mitochondrion outer membrane</keyword>
<dbReference type="CDD" id="cd24130">
    <property type="entry name" value="ASKHA_NBD_HKDC1_meta_rpt2"/>
    <property type="match status" value="1"/>
</dbReference>
<comment type="subunit">
    <text evidence="35">Monomer. Interacts with TIGAR; the interaction increases hexokinase activity in a hypoxia- and HIF1A-dependent manner.</text>
</comment>
<evidence type="ECO:0000256" key="4">
    <source>
        <dbReference type="ARBA" id="ARBA00004514"/>
    </source>
</evidence>
<comment type="cofactor">
    <cofactor evidence="2">
        <name>Mg(2+)</name>
        <dbReference type="ChEBI" id="CHEBI:18420"/>
    </cofactor>
</comment>
<dbReference type="FunFam" id="3.40.50.300:FF:000269">
    <property type="entry name" value="ATP-dependent RNA helicase SUPV3L1, mitochondrial"/>
    <property type="match status" value="1"/>
</dbReference>
<name>A0A498N424_LABRO</name>
<evidence type="ECO:0000256" key="16">
    <source>
        <dbReference type="ARBA" id="ARBA00022679"/>
    </source>
</evidence>
<dbReference type="InterPro" id="IPR001312">
    <property type="entry name" value="Hexokinase"/>
</dbReference>
<evidence type="ECO:0000256" key="10">
    <source>
        <dbReference type="ARBA" id="ARBA00012324"/>
    </source>
</evidence>
<dbReference type="PANTHER" id="PTHR19443">
    <property type="entry name" value="HEXOKINASE"/>
    <property type="match status" value="1"/>
</dbReference>
<dbReference type="PROSITE" id="PS00378">
    <property type="entry name" value="HEXOKINASE_1"/>
    <property type="match status" value="1"/>
</dbReference>
<organism evidence="40 41">
    <name type="scientific">Labeo rohita</name>
    <name type="common">Indian major carp</name>
    <name type="synonym">Cyprinus rohita</name>
    <dbReference type="NCBI Taxonomy" id="84645"/>
    <lineage>
        <taxon>Eukaryota</taxon>
        <taxon>Metazoa</taxon>
        <taxon>Chordata</taxon>
        <taxon>Craniata</taxon>
        <taxon>Vertebrata</taxon>
        <taxon>Euteleostomi</taxon>
        <taxon>Actinopterygii</taxon>
        <taxon>Neopterygii</taxon>
        <taxon>Teleostei</taxon>
        <taxon>Ostariophysi</taxon>
        <taxon>Cypriniformes</taxon>
        <taxon>Cyprinidae</taxon>
        <taxon>Labeoninae</taxon>
        <taxon>Labeonini</taxon>
        <taxon>Labeo</taxon>
    </lineage>
</organism>
<keyword evidence="13" id="KW-0813">Transport</keyword>
<evidence type="ECO:0000256" key="23">
    <source>
        <dbReference type="ARBA" id="ARBA00022840"/>
    </source>
</evidence>
<dbReference type="EC" id="3.6.4.13" evidence="11"/>
<sequence>MSFLGGLFGPVCEIDVILNDAESRKTAELKTEDGKLEKHYLFYDGESVSGKVNINVKQTGKRLEHQGIRIEFVGQIELFSDKSNTHEFVNLVKELALPGELTQNRSYDFEFMQVEKPYESYVGANVRLRYFLKVTIVRRLSDLVKEYDLIVHQLATYPDVNNSIKMEVGIEDCLHIEFEYNKSKYHLKDVIVGKIYFLLVRIKIQHMELQLIKKEMTGIGPSTTTETETVAKYEIMDGAPVKGELLKVLNRFYKRKEMQKLAADQGLDARLFHQAFVSFRKFVLEMNSLNADLHIILNDIICGAGHIDDIFPYFMRHAKQIFPMLDCIDDLRKISDLRVPANWYPEARAIQRKIVFHAGPTNSGKTYHAIQRFLAAKSGVYCGPLKLLAHEIYEKSNEAGVPCDLVTGEERIFVDPEGRPSGHIASTIEMCSVTTPYEVAVIDEIQMIKDPARGWAWTRALLGLCAEEIHVCGEAAAVDFVTELMYTTGEEVEVHNYKRLTPFSVSNHAVESLDNLKPGDCIVCFSKNDIYSISRQIEVRGLECAVIYGSLPPGTKLAQAKKFNDPDDPCKILVATDAIGMGLNLSIRRIIFNSLVKPSVNEKGEKELDTISTSQALQIAGRAGRFSSVFKEGEVTTMQRDDLSVLKEILGKPVDPIEDIFVSLAQVDGLYFVCNIDDFKFLADMIQHIPLNLRSRYVFCTAPINKKQAFVCTSFLKFARQFSRDEPLTFNWVCRHVNWPLAPPKNIKDLVHLEAVHDVLDLYLWLSYRFMDMFPDANLVRDIQKELDEIIQIGVRNITRLIRATEDQPASAETNASVDRYLYAMRLSDDQLKDISARFRQEMEKGLSNESNATAAVKMLPTHVYSTPDGSEKGEFLALDLGGSKFKVLQVKVSENGKKKVEMESETFPIPEEILNGRGTELFEHVAESLKSFLQKNHINHTRKPLGFTFSFPCAQSKIDEGVLLSWSKNFKARGVQGKNVVELLRKAIKKVGKDVDVDVLAMVNDTVGAMMTCGYDDQNCEVGVIVGTGTNACYMEEMRHIDLVEGDEGRMCINTEWGAFGDDGVLDDFITSFDREIDAASVNPGKQLFEKMVSGMYMGELVRLILLKMAKKGLLFRGQISDALRTKGTFQTNHICLIEQYKGGLENTKEILEYLGLNPSDDDCIAVQHVCTIVSFRSANLVAAALAAILTRIRENKKLKTLRTTVGVDGTVYRTHPQYPKRLHKVVRHLVPDCHVRFVLSESGSAKGAAMVTAVAQRLASQRKEIDDTLAVFALSPKQLQEVKAKMRVELERGLKKDSHPTASVKMLPTYVYRTPDGTERGKYLALDLGGTNFRVLVVKIRTGMRNSVRMYNKIYAIPLEIMQGTGEELFDHIVQCISDFLDYMGMKNTRLPLGFTFSFPCNQTGIDKGNLVCWTKGFKATDCEGYDVVDMLREAIKRRNEFDLDIVAIVNDTVGTMMTCAYEDPKCQIGLIAGTGSNVCYMEEMKNIEVVEGDEGQMCVNTEWGGFGENDNIEDIRTRYDREVDEGSLNPGKQRFEKMTSGMYLGEIVRQILIDLTKRGFLFRGRITERLKTRGIFETKFLSQIESDRLALLQVRSILQSLGLDSTCDDSIIVKEVCGAVSRRAAQLCGAGMAAIVDKIRENRGLDSLEITVGVDGTLYKLHPHFSTILKDTVRDLAPKCKVDFILSEDGSGKGAALITAVAQQHHIEKQEPN</sequence>
<evidence type="ECO:0000256" key="8">
    <source>
        <dbReference type="ARBA" id="ARBA00009100"/>
    </source>
</evidence>
<keyword evidence="17" id="KW-0677">Repeat</keyword>
<dbReference type="FunFam" id="3.40.367.20:FF:000001">
    <property type="entry name" value="Hexokinase 1"/>
    <property type="match status" value="1"/>
</dbReference>
<dbReference type="GO" id="GO:0005741">
    <property type="term" value="C:mitochondrial outer membrane"/>
    <property type="evidence" value="ECO:0007669"/>
    <property type="project" value="UniProtKB-SubCell"/>
</dbReference>
<dbReference type="FunFam" id="2.60.40.640:FF:000001">
    <property type="entry name" value="Vacuolar protein sorting-associated protein 26A"/>
    <property type="match status" value="1"/>
</dbReference>
<dbReference type="InterPro" id="IPR014752">
    <property type="entry name" value="Arrestin-like_C"/>
</dbReference>
<accession>A0A498N424</accession>
<evidence type="ECO:0000256" key="2">
    <source>
        <dbReference type="ARBA" id="ARBA00001946"/>
    </source>
</evidence>
<dbReference type="GO" id="GO:0006006">
    <property type="term" value="P:glucose metabolic process"/>
    <property type="evidence" value="ECO:0007669"/>
    <property type="project" value="UniProtKB-ARBA"/>
</dbReference>
<dbReference type="InterPro" id="IPR001650">
    <property type="entry name" value="Helicase_C-like"/>
</dbReference>
<dbReference type="InterPro" id="IPR022672">
    <property type="entry name" value="Hexokinase_N"/>
</dbReference>
<keyword evidence="18" id="KW-0547">Nucleotide-binding</keyword>
<evidence type="ECO:0000256" key="13">
    <source>
        <dbReference type="ARBA" id="ARBA00022448"/>
    </source>
</evidence>
<evidence type="ECO:0000256" key="35">
    <source>
        <dbReference type="ARBA" id="ARBA00047013"/>
    </source>
</evidence>
<evidence type="ECO:0000256" key="33">
    <source>
        <dbReference type="ARBA" id="ARBA00044613"/>
    </source>
</evidence>
<dbReference type="GO" id="GO:0006096">
    <property type="term" value="P:glycolytic process"/>
    <property type="evidence" value="ECO:0007669"/>
    <property type="project" value="UniProtKB-UniPathway"/>
</dbReference>
<dbReference type="InterPro" id="IPR044774">
    <property type="entry name" value="Suv3_DEXQc"/>
</dbReference>
<dbReference type="Pfam" id="PF22527">
    <property type="entry name" value="DEXQc_Suv3"/>
    <property type="match status" value="1"/>
</dbReference>
<dbReference type="STRING" id="84645.A0A498N424"/>
<comment type="catalytic activity">
    <reaction evidence="38">
        <text>D-glucose + ATP = D-glucose 6-phosphate + ADP + H(+)</text>
        <dbReference type="Rhea" id="RHEA:17825"/>
        <dbReference type="ChEBI" id="CHEBI:4167"/>
        <dbReference type="ChEBI" id="CHEBI:15378"/>
        <dbReference type="ChEBI" id="CHEBI:30616"/>
        <dbReference type="ChEBI" id="CHEBI:61548"/>
        <dbReference type="ChEBI" id="CHEBI:456216"/>
        <dbReference type="EC" id="2.7.1.1"/>
    </reaction>
    <physiologicalReaction direction="left-to-right" evidence="38">
        <dbReference type="Rhea" id="RHEA:17826"/>
    </physiologicalReaction>
</comment>
<dbReference type="FunFam" id="1.20.58.1080:FF:000001">
    <property type="entry name" value="ATP-dependent RNA helicase SUPV3L1, mitochondrial"/>
    <property type="match status" value="1"/>
</dbReference>
<dbReference type="InterPro" id="IPR043129">
    <property type="entry name" value="ATPase_NBD"/>
</dbReference>
<evidence type="ECO:0000256" key="28">
    <source>
        <dbReference type="ARBA" id="ARBA00023136"/>
    </source>
</evidence>
<keyword evidence="23" id="KW-0067">ATP-binding</keyword>